<keyword evidence="2" id="KW-1133">Transmembrane helix</keyword>
<keyword evidence="2" id="KW-0472">Membrane</keyword>
<protein>
    <submittedName>
        <fullName evidence="4">Glutamate synthase-related protein</fullName>
    </submittedName>
</protein>
<dbReference type="SUPFAM" id="SSF51395">
    <property type="entry name" value="FMN-linked oxidoreductases"/>
    <property type="match status" value="1"/>
</dbReference>
<evidence type="ECO:0000256" key="1">
    <source>
        <dbReference type="ARBA" id="ARBA00009716"/>
    </source>
</evidence>
<name>A0ABW4ZMJ3_9SPHI</name>
<keyword evidence="2" id="KW-0812">Transmembrane</keyword>
<dbReference type="EMBL" id="JBHUHZ010000002">
    <property type="protein sequence ID" value="MFD2163298.1"/>
    <property type="molecule type" value="Genomic_DNA"/>
</dbReference>
<accession>A0ABW4ZMJ3</accession>
<evidence type="ECO:0000259" key="3">
    <source>
        <dbReference type="Pfam" id="PF01645"/>
    </source>
</evidence>
<dbReference type="InterPro" id="IPR002932">
    <property type="entry name" value="Glu_synthdom"/>
</dbReference>
<evidence type="ECO:0000313" key="5">
    <source>
        <dbReference type="Proteomes" id="UP001597387"/>
    </source>
</evidence>
<feature type="transmembrane region" description="Helical" evidence="2">
    <location>
        <begin position="12"/>
        <end position="30"/>
    </location>
</feature>
<keyword evidence="5" id="KW-1185">Reference proteome</keyword>
<dbReference type="PANTHER" id="PTHR43819:SF1">
    <property type="entry name" value="ARCHAEAL-TYPE GLUTAMATE SYNTHASE [NADPH]"/>
    <property type="match status" value="1"/>
</dbReference>
<sequence>MKKIRFRSLVESGFIVLFSVNIGVVLAGLISNVLWFTLIALMLSVMQLVLHDLFNRKNSILRYYPFAAKLKHVFGKITPKSLFADHLPEHLVDARQHQLIMNRAKNIPTELVRNTLSHSSGPDFECLRHLYNTQPIEHKVTDLRTVIGTAQCSQPYNLSILNVGALNQSVLKNSSILALSEGANIRGCAVNTGRAGISTYLIRGGGDLIWQIAHEDYAFRNSDGSFNEKLYQVTASRPYIKMVEVILPRHEVSIMKRLVGDRMIHFLDRLRTLSNGKPIGIRVFSPSKEVVISLCKSMFSAKIHLDFITVDSTVSVSGFDSASVSNATTSAYLESLSFLRKTLDNYGLPTKIIASGNIISEYDILRSVALGANACYCTTPMVLALDSNSKFRFKDPAAQRVRVANFHRNTLEATIKLMELCAYQSLDEVKASDFYRKINVFEIKSLKEIYFDEQPIKGPQLFSGLS</sequence>
<reference evidence="5" key="1">
    <citation type="journal article" date="2019" name="Int. J. Syst. Evol. Microbiol.">
        <title>The Global Catalogue of Microorganisms (GCM) 10K type strain sequencing project: providing services to taxonomists for standard genome sequencing and annotation.</title>
        <authorList>
            <consortium name="The Broad Institute Genomics Platform"/>
            <consortium name="The Broad Institute Genome Sequencing Center for Infectious Disease"/>
            <person name="Wu L."/>
            <person name="Ma J."/>
        </authorList>
    </citation>
    <scope>NUCLEOTIDE SEQUENCE [LARGE SCALE GENOMIC DNA]</scope>
    <source>
        <strain evidence="5">KCTC 42217</strain>
    </source>
</reference>
<feature type="domain" description="Glutamate synthase" evidence="3">
    <location>
        <begin position="263"/>
        <end position="386"/>
    </location>
</feature>
<proteinExistence type="inferred from homology"/>
<organism evidence="4 5">
    <name type="scientific">Paradesertivirga mongoliensis</name>
    <dbReference type="NCBI Taxonomy" id="2100740"/>
    <lineage>
        <taxon>Bacteria</taxon>
        <taxon>Pseudomonadati</taxon>
        <taxon>Bacteroidota</taxon>
        <taxon>Sphingobacteriia</taxon>
        <taxon>Sphingobacteriales</taxon>
        <taxon>Sphingobacteriaceae</taxon>
        <taxon>Paradesertivirga</taxon>
    </lineage>
</organism>
<dbReference type="Gene3D" id="3.20.20.70">
    <property type="entry name" value="Aldolase class I"/>
    <property type="match status" value="1"/>
</dbReference>
<gene>
    <name evidence="4" type="ORF">ACFSJU_12905</name>
</gene>
<dbReference type="Proteomes" id="UP001597387">
    <property type="component" value="Unassembled WGS sequence"/>
</dbReference>
<dbReference type="RefSeq" id="WP_255901117.1">
    <property type="nucleotide sequence ID" value="NZ_JAFMZO010000002.1"/>
</dbReference>
<dbReference type="InterPro" id="IPR013785">
    <property type="entry name" value="Aldolase_TIM"/>
</dbReference>
<evidence type="ECO:0000256" key="2">
    <source>
        <dbReference type="SAM" id="Phobius"/>
    </source>
</evidence>
<dbReference type="PANTHER" id="PTHR43819">
    <property type="entry name" value="ARCHAEAL-TYPE GLUTAMATE SYNTHASE [NADPH]"/>
    <property type="match status" value="1"/>
</dbReference>
<dbReference type="Pfam" id="PF01645">
    <property type="entry name" value="Glu_synthase"/>
    <property type="match status" value="1"/>
</dbReference>
<comment type="similarity">
    <text evidence="1">Belongs to the glutamate synthase family.</text>
</comment>
<comment type="caution">
    <text evidence="4">The sequence shown here is derived from an EMBL/GenBank/DDBJ whole genome shotgun (WGS) entry which is preliminary data.</text>
</comment>
<evidence type="ECO:0000313" key="4">
    <source>
        <dbReference type="EMBL" id="MFD2163298.1"/>
    </source>
</evidence>